<dbReference type="RefSeq" id="WP_132474716.1">
    <property type="nucleotide sequence ID" value="NZ_JBHRVM010000001.1"/>
</dbReference>
<gene>
    <name evidence="2" type="ORF">EV686_102577</name>
</gene>
<keyword evidence="3" id="KW-1185">Reference proteome</keyword>
<keyword evidence="1" id="KW-0812">Transmembrane</keyword>
<evidence type="ECO:0000313" key="2">
    <source>
        <dbReference type="EMBL" id="TCV01862.1"/>
    </source>
</evidence>
<feature type="transmembrane region" description="Helical" evidence="1">
    <location>
        <begin position="225"/>
        <end position="245"/>
    </location>
</feature>
<keyword evidence="1" id="KW-0472">Membrane</keyword>
<evidence type="ECO:0000256" key="1">
    <source>
        <dbReference type="SAM" id="Phobius"/>
    </source>
</evidence>
<feature type="transmembrane region" description="Helical" evidence="1">
    <location>
        <begin position="191"/>
        <end position="213"/>
    </location>
</feature>
<dbReference type="AlphaFoldDB" id="A0A4R3VDS9"/>
<sequence>MQAAILPISAGWFWIQEGYRLFKRQPMPMFFWGMATGLLITLSYLIPLFGQMALIAVTPILTFLTLCACRNIAAGKIMHFSMWLEPLKNANIRSRLIKLGLAYMVCCLAAGFLAVMPFVSELTEIVNTQGEVDPHALAQAIRGPLLTFLLFYVVISALFWHAPALTGWHGMKLSQALFFSMVACWRNKWPFLLYGLSWGAIFYAAQMFAGALLSSGMSPATAQLLLTPLNIMIATLLYCSFYPTYISVFGANYRQDDSADQ</sequence>
<reference evidence="2 3" key="1">
    <citation type="submission" date="2019-03" db="EMBL/GenBank/DDBJ databases">
        <title>Genomic Encyclopedia of Type Strains, Phase IV (KMG-IV): sequencing the most valuable type-strain genomes for metagenomic binning, comparative biology and taxonomic classification.</title>
        <authorList>
            <person name="Goeker M."/>
        </authorList>
    </citation>
    <scope>NUCLEOTIDE SEQUENCE [LARGE SCALE GENOMIC DNA]</scope>
    <source>
        <strain evidence="2 3">DSM 100048</strain>
    </source>
</reference>
<feature type="transmembrane region" description="Helical" evidence="1">
    <location>
        <begin position="52"/>
        <end position="75"/>
    </location>
</feature>
<dbReference type="NCBIfam" id="NF041043">
    <property type="entry name" value="BPSS1780_fam"/>
    <property type="match status" value="1"/>
</dbReference>
<dbReference type="InterPro" id="IPR047798">
    <property type="entry name" value="BPSS1780-like"/>
</dbReference>
<feature type="transmembrane region" description="Helical" evidence="1">
    <location>
        <begin position="96"/>
        <end position="119"/>
    </location>
</feature>
<comment type="caution">
    <text evidence="2">The sequence shown here is derived from an EMBL/GenBank/DDBJ whole genome shotgun (WGS) entry which is preliminary data.</text>
</comment>
<dbReference type="EMBL" id="SMBX01000002">
    <property type="protein sequence ID" value="TCV01862.1"/>
    <property type="molecule type" value="Genomic_DNA"/>
</dbReference>
<evidence type="ECO:0008006" key="4">
    <source>
        <dbReference type="Google" id="ProtNLM"/>
    </source>
</evidence>
<proteinExistence type="predicted"/>
<dbReference type="Proteomes" id="UP000294692">
    <property type="component" value="Unassembled WGS sequence"/>
</dbReference>
<protein>
    <recommendedName>
        <fullName evidence="4">Transmembrane protein</fullName>
    </recommendedName>
</protein>
<dbReference type="OrthoDB" id="5298483at2"/>
<feature type="transmembrane region" description="Helical" evidence="1">
    <location>
        <begin position="149"/>
        <end position="170"/>
    </location>
</feature>
<evidence type="ECO:0000313" key="3">
    <source>
        <dbReference type="Proteomes" id="UP000294692"/>
    </source>
</evidence>
<accession>A0A4R3VDS9</accession>
<feature type="transmembrane region" description="Helical" evidence="1">
    <location>
        <begin position="29"/>
        <end position="46"/>
    </location>
</feature>
<name>A0A4R3VDS9_9BURK</name>
<keyword evidence="1" id="KW-1133">Transmembrane helix</keyword>
<organism evidence="2 3">
    <name type="scientific">Paracandidimonas soli</name>
    <dbReference type="NCBI Taxonomy" id="1917182"/>
    <lineage>
        <taxon>Bacteria</taxon>
        <taxon>Pseudomonadati</taxon>
        <taxon>Pseudomonadota</taxon>
        <taxon>Betaproteobacteria</taxon>
        <taxon>Burkholderiales</taxon>
        <taxon>Alcaligenaceae</taxon>
        <taxon>Paracandidimonas</taxon>
    </lineage>
</organism>